<gene>
    <name evidence="14" type="ORF">RHOBADRAFT_39718</name>
</gene>
<dbReference type="FunFam" id="1.20.1560.10:FF:000013">
    <property type="entry name" value="ABC transporter C family member 2"/>
    <property type="match status" value="1"/>
</dbReference>
<feature type="transmembrane region" description="Helical" evidence="11">
    <location>
        <begin position="968"/>
        <end position="989"/>
    </location>
</feature>
<keyword evidence="3 11" id="KW-0812">Transmembrane</keyword>
<feature type="domain" description="ABC transporter" evidence="12">
    <location>
        <begin position="1032"/>
        <end position="1277"/>
    </location>
</feature>
<feature type="transmembrane region" description="Helical" evidence="11">
    <location>
        <begin position="289"/>
        <end position="310"/>
    </location>
</feature>
<evidence type="ECO:0000256" key="1">
    <source>
        <dbReference type="ARBA" id="ARBA00004141"/>
    </source>
</evidence>
<feature type="transmembrane region" description="Helical" evidence="11">
    <location>
        <begin position="755"/>
        <end position="777"/>
    </location>
</feature>
<evidence type="ECO:0000256" key="9">
    <source>
        <dbReference type="ARBA" id="ARBA00023180"/>
    </source>
</evidence>
<dbReference type="OMA" id="KNPRQGA"/>
<dbReference type="Pfam" id="PF00005">
    <property type="entry name" value="ABC_tran"/>
    <property type="match status" value="2"/>
</dbReference>
<reference evidence="14 15" key="1">
    <citation type="journal article" date="2015" name="Front. Microbiol.">
        <title>Genome sequence of the plant growth promoting endophytic yeast Rhodotorula graminis WP1.</title>
        <authorList>
            <person name="Firrincieli A."/>
            <person name="Otillar R."/>
            <person name="Salamov A."/>
            <person name="Schmutz J."/>
            <person name="Khan Z."/>
            <person name="Redman R.S."/>
            <person name="Fleck N.D."/>
            <person name="Lindquist E."/>
            <person name="Grigoriev I.V."/>
            <person name="Doty S.L."/>
        </authorList>
    </citation>
    <scope>NUCLEOTIDE SEQUENCE [LARGE SCALE GENOMIC DNA]</scope>
    <source>
        <strain evidence="14 15">WP1</strain>
    </source>
</reference>
<evidence type="ECO:0000313" key="15">
    <source>
        <dbReference type="Proteomes" id="UP000053890"/>
    </source>
</evidence>
<feature type="transmembrane region" description="Helical" evidence="11">
    <location>
        <begin position="64"/>
        <end position="89"/>
    </location>
</feature>
<dbReference type="GO" id="GO:0140359">
    <property type="term" value="F:ABC-type transporter activity"/>
    <property type="evidence" value="ECO:0007669"/>
    <property type="project" value="InterPro"/>
</dbReference>
<dbReference type="FunFam" id="3.40.50.300:FF:001354">
    <property type="entry name" value="ATP-binding cassette (ABC) transporter, putative"/>
    <property type="match status" value="1"/>
</dbReference>
<feature type="compositionally biased region" description="Low complexity" evidence="10">
    <location>
        <begin position="122"/>
        <end position="144"/>
    </location>
</feature>
<dbReference type="OrthoDB" id="6500128at2759"/>
<dbReference type="RefSeq" id="XP_018268333.1">
    <property type="nucleotide sequence ID" value="XM_018413646.1"/>
</dbReference>
<evidence type="ECO:0000313" key="14">
    <source>
        <dbReference type="EMBL" id="KPV72284.1"/>
    </source>
</evidence>
<feature type="domain" description="ABC transporter" evidence="12">
    <location>
        <begin position="397"/>
        <end position="645"/>
    </location>
</feature>
<keyword evidence="15" id="KW-1185">Reference proteome</keyword>
<feature type="domain" description="ABC transmembrane type-1" evidence="13">
    <location>
        <begin position="731"/>
        <end position="997"/>
    </location>
</feature>
<dbReference type="PROSITE" id="PS50893">
    <property type="entry name" value="ABC_TRANSPORTER_2"/>
    <property type="match status" value="2"/>
</dbReference>
<dbReference type="EMBL" id="KQ474088">
    <property type="protein sequence ID" value="KPV72284.1"/>
    <property type="molecule type" value="Genomic_DNA"/>
</dbReference>
<dbReference type="Gene3D" id="3.40.50.300">
    <property type="entry name" value="P-loop containing nucleotide triphosphate hydrolases"/>
    <property type="match status" value="2"/>
</dbReference>
<evidence type="ECO:0000256" key="3">
    <source>
        <dbReference type="ARBA" id="ARBA00022692"/>
    </source>
</evidence>
<feature type="compositionally biased region" description="Basic residues" evidence="10">
    <location>
        <begin position="1296"/>
        <end position="1306"/>
    </location>
</feature>
<evidence type="ECO:0000259" key="12">
    <source>
        <dbReference type="PROSITE" id="PS50893"/>
    </source>
</evidence>
<evidence type="ECO:0000256" key="11">
    <source>
        <dbReference type="SAM" id="Phobius"/>
    </source>
</evidence>
<keyword evidence="2" id="KW-0813">Transport</keyword>
<feature type="transmembrane region" description="Helical" evidence="11">
    <location>
        <begin position="944"/>
        <end position="962"/>
    </location>
</feature>
<comment type="subcellular location">
    <subcellularLocation>
        <location evidence="1">Membrane</location>
        <topology evidence="1">Multi-pass membrane protein</topology>
    </subcellularLocation>
</comment>
<feature type="region of interest" description="Disordered" evidence="10">
    <location>
        <begin position="118"/>
        <end position="158"/>
    </location>
</feature>
<keyword evidence="8 11" id="KW-0472">Membrane</keyword>
<keyword evidence="4" id="KW-0677">Repeat</keyword>
<protein>
    <recommendedName>
        <fullName evidence="16">ATP-dependent bile acid permease</fullName>
    </recommendedName>
</protein>
<dbReference type="STRING" id="578459.A0A0P9EG08"/>
<dbReference type="GO" id="GO:0016887">
    <property type="term" value="F:ATP hydrolysis activity"/>
    <property type="evidence" value="ECO:0007669"/>
    <property type="project" value="InterPro"/>
</dbReference>
<feature type="transmembrane region" description="Helical" evidence="11">
    <location>
        <begin position="21"/>
        <end position="44"/>
    </location>
</feature>
<evidence type="ECO:0000256" key="8">
    <source>
        <dbReference type="ARBA" id="ARBA00023136"/>
    </source>
</evidence>
<feature type="region of interest" description="Disordered" evidence="10">
    <location>
        <begin position="641"/>
        <end position="672"/>
    </location>
</feature>
<feature type="transmembrane region" description="Helical" evidence="11">
    <location>
        <begin position="837"/>
        <end position="870"/>
    </location>
</feature>
<dbReference type="InterPro" id="IPR036640">
    <property type="entry name" value="ABC1_TM_sf"/>
</dbReference>
<feature type="region of interest" description="Disordered" evidence="10">
    <location>
        <begin position="1296"/>
        <end position="1327"/>
    </location>
</feature>
<feature type="domain" description="ABC transmembrane type-1" evidence="13">
    <location>
        <begin position="27"/>
        <end position="351"/>
    </location>
</feature>
<dbReference type="PROSITE" id="PS00211">
    <property type="entry name" value="ABC_TRANSPORTER_1"/>
    <property type="match status" value="1"/>
</dbReference>
<keyword evidence="5" id="KW-0547">Nucleotide-binding</keyword>
<dbReference type="CDD" id="cd18604">
    <property type="entry name" value="ABC_6TM_VMR1_D2_like"/>
    <property type="match status" value="1"/>
</dbReference>
<evidence type="ECO:0000256" key="2">
    <source>
        <dbReference type="ARBA" id="ARBA00022448"/>
    </source>
</evidence>
<evidence type="ECO:0000259" key="13">
    <source>
        <dbReference type="PROSITE" id="PS50929"/>
    </source>
</evidence>
<evidence type="ECO:0000256" key="5">
    <source>
        <dbReference type="ARBA" id="ARBA00022741"/>
    </source>
</evidence>
<dbReference type="SUPFAM" id="SSF90123">
    <property type="entry name" value="ABC transporter transmembrane region"/>
    <property type="match status" value="2"/>
</dbReference>
<name>A0A0P9EG08_RHOGW</name>
<dbReference type="SMART" id="SM00382">
    <property type="entry name" value="AAA"/>
    <property type="match status" value="2"/>
</dbReference>
<dbReference type="CDD" id="cd03244">
    <property type="entry name" value="ABCC_MRP_domain2"/>
    <property type="match status" value="1"/>
</dbReference>
<dbReference type="InterPro" id="IPR050173">
    <property type="entry name" value="ABC_transporter_C-like"/>
</dbReference>
<dbReference type="GO" id="GO:0000329">
    <property type="term" value="C:fungal-type vacuole membrane"/>
    <property type="evidence" value="ECO:0007669"/>
    <property type="project" value="TreeGrafter"/>
</dbReference>
<dbReference type="CDD" id="cd18596">
    <property type="entry name" value="ABC_6TM_VMR1_D1_like"/>
    <property type="match status" value="1"/>
</dbReference>
<dbReference type="CDD" id="cd03250">
    <property type="entry name" value="ABCC_MRP_domain1"/>
    <property type="match status" value="1"/>
</dbReference>
<keyword evidence="9" id="KW-0325">Glycoprotein</keyword>
<dbReference type="FunFam" id="3.40.50.300:FF:000825">
    <property type="entry name" value="ABC bile acid transporter"/>
    <property type="match status" value="1"/>
</dbReference>
<organism evidence="14 15">
    <name type="scientific">Rhodotorula graminis (strain WP1)</name>
    <dbReference type="NCBI Taxonomy" id="578459"/>
    <lineage>
        <taxon>Eukaryota</taxon>
        <taxon>Fungi</taxon>
        <taxon>Dikarya</taxon>
        <taxon>Basidiomycota</taxon>
        <taxon>Pucciniomycotina</taxon>
        <taxon>Microbotryomycetes</taxon>
        <taxon>Sporidiobolales</taxon>
        <taxon>Sporidiobolaceae</taxon>
        <taxon>Rhodotorula</taxon>
    </lineage>
</organism>
<keyword evidence="6" id="KW-0067">ATP-binding</keyword>
<feature type="transmembrane region" description="Helical" evidence="11">
    <location>
        <begin position="193"/>
        <end position="219"/>
    </location>
</feature>
<dbReference type="InterPro" id="IPR027417">
    <property type="entry name" value="P-loop_NTPase"/>
</dbReference>
<sequence>MARAPNRWNRLLYRLVVVNRRLFAWQVALSVLNALLYYVPAAFLQRLVGFLEARGTDEAQTLQWAYVYVIGLFAGIVVESLVSGQLWFVSNSLLSTRIRVQLNTLIFDKTLKRKDVANVGNASGKPTGASSAAPSSRASGSSDSGDGDRDESDEADTKFSTKSSLTNLFAIDSERVADFSIWSFTFADAPIEILLGTVFLYSLIGYASLIGISVAILFLPLNHYASKAFTTTQERLMSTRDRRVSLVNEVLGSIRFVKFMAFERPFEERILKARGDEIRELRRNFFLEIAFQGIYSISPILCVLVSFWAFTSPLLMGRELTPSIAFTALSVWNELRFALNVIPDVIVSLFQCLVSLRRIDAYLDTPEVELAAALEDATASAHRIAFDKATITFPQDRRDADADEPETKPFELQDVEVEFPVGDLSLICGRLGSGKTLMLLSLLGEVDVLSGSVSCPRSSPGAIALPSIAWDAYLTDDNWVSPAHVAFVPQQAWLQNASVRDNVIFGLPFREERYRATLEACSLVSDLEILEDGDSTEIGEKGINLSGGQKARVSLARAVYSRASVLLLDDVLSAVDAHTAAHIYENCLKGPLLKNRTVILVSHHVALTAPGAAHVVQLANGRVAFSGSRAQFLDSDGFKAGDGAAGADADEPPTSPRRLKSGGRRVTPGGEQDDVQFHLWETHGTFFRRASVVVPFGQPKDWPRSVEPFSPPSSPPPSSRDSRMFRNARSAQTWWLGKWSGSYEEPNGPAHSTNYYLALYSALSIGAVLISTLQWLVLYTGTLRASGRLHQMLLHSVLRAPLRWFDSQALGRIQNRFSKDLEGVDASLPDNFGRSLMYGLGVLTTLAVISSTSPAFLLMFAVIAVAYFHYARLFSHSAREFRRLDSVSKSPLFSIYGEAIQGVAVIRAFGSSARFMALMLERATTNVSFYAYLWGTNRWLSMRFSLLSAIVVALTGYVLIAAGDKIDAPLAGFTLTFALNISNEILFLVRRFTQLELSLVGVERLKAYSEIEQEAPEIIEPRPPAHWPQGNIEVDNLSIRYADALPDVLHSLSFSIKAGEKIGIVGPTGCGKSTMMQAFFRFVEAREGKIVIDGLDISKIGLLDLRSRLTIVPQDPVILSGSLRTTLDMFLQYDDAEIFDALRRVHLIREGERPDDQDATANRSPFWNLDSEVAEGGTNYSTGQRQLLCMARALLKRNKVLLLDEATASTDSQTDELITQTIREEFADSTLLVIAHRLRTIIDFTRVLVLDRGEIVEFDSPAKLLDDPSSRFYALCRASGRREFTILKKMAQGRARVTHRPRKIVRRPTTTTTTDKPSDGQANGGTA</sequence>
<evidence type="ECO:0000256" key="6">
    <source>
        <dbReference type="ARBA" id="ARBA00022840"/>
    </source>
</evidence>
<keyword evidence="7 11" id="KW-1133">Transmembrane helix</keyword>
<dbReference type="GeneID" id="28974095"/>
<accession>A0A0P9EG08</accession>
<dbReference type="Gene3D" id="1.20.1560.10">
    <property type="entry name" value="ABC transporter type 1, transmembrane domain"/>
    <property type="match status" value="2"/>
</dbReference>
<dbReference type="InterPro" id="IPR011527">
    <property type="entry name" value="ABC1_TM_dom"/>
</dbReference>
<evidence type="ECO:0000256" key="10">
    <source>
        <dbReference type="SAM" id="MobiDB-lite"/>
    </source>
</evidence>
<proteinExistence type="predicted"/>
<evidence type="ECO:0000256" key="7">
    <source>
        <dbReference type="ARBA" id="ARBA00022989"/>
    </source>
</evidence>
<dbReference type="PROSITE" id="PS50929">
    <property type="entry name" value="ABC_TM1F"/>
    <property type="match status" value="2"/>
</dbReference>
<evidence type="ECO:0008006" key="16">
    <source>
        <dbReference type="Google" id="ProtNLM"/>
    </source>
</evidence>
<feature type="compositionally biased region" description="Pro residues" evidence="10">
    <location>
        <begin position="709"/>
        <end position="718"/>
    </location>
</feature>
<dbReference type="InterPro" id="IPR003439">
    <property type="entry name" value="ABC_transporter-like_ATP-bd"/>
</dbReference>
<dbReference type="InterPro" id="IPR003593">
    <property type="entry name" value="AAA+_ATPase"/>
</dbReference>
<evidence type="ECO:0000256" key="4">
    <source>
        <dbReference type="ARBA" id="ARBA00022737"/>
    </source>
</evidence>
<dbReference type="SUPFAM" id="SSF52540">
    <property type="entry name" value="P-loop containing nucleoside triphosphate hydrolases"/>
    <property type="match status" value="2"/>
</dbReference>
<dbReference type="InterPro" id="IPR017871">
    <property type="entry name" value="ABC_transporter-like_CS"/>
</dbReference>
<dbReference type="Pfam" id="PF00664">
    <property type="entry name" value="ABC_membrane"/>
    <property type="match status" value="2"/>
</dbReference>
<dbReference type="PANTHER" id="PTHR24223:SF353">
    <property type="entry name" value="ABC TRANSPORTER ATP-BINDING PROTEIN_PERMEASE VMR1-RELATED"/>
    <property type="match status" value="1"/>
</dbReference>
<dbReference type="Proteomes" id="UP000053890">
    <property type="component" value="Unassembled WGS sequence"/>
</dbReference>
<dbReference type="GO" id="GO:0005524">
    <property type="term" value="F:ATP binding"/>
    <property type="evidence" value="ECO:0007669"/>
    <property type="project" value="UniProtKB-KW"/>
</dbReference>
<dbReference type="PANTHER" id="PTHR24223">
    <property type="entry name" value="ATP-BINDING CASSETTE SUB-FAMILY C"/>
    <property type="match status" value="1"/>
</dbReference>
<feature type="region of interest" description="Disordered" evidence="10">
    <location>
        <begin position="703"/>
        <end position="724"/>
    </location>
</feature>